<sequence>MGYSVMIPANCDERSGLGYLMNALRIWMFHDMPDFDQDGWSRGMIALDVPPGPEDLTSAMAWMDRQGFELQLHAESHDVSVQVRLKPAKVTLAPIGPRRVLPPRKVPPFGTH</sequence>
<evidence type="ECO:0000313" key="2">
    <source>
        <dbReference type="Proteomes" id="UP000176501"/>
    </source>
</evidence>
<protein>
    <submittedName>
        <fullName evidence="1">Uncharacterized protein</fullName>
    </submittedName>
</protein>
<reference evidence="1 2" key="1">
    <citation type="journal article" date="2016" name="Nat. Commun.">
        <title>Thousands of microbial genomes shed light on interconnected biogeochemical processes in an aquifer system.</title>
        <authorList>
            <person name="Anantharaman K."/>
            <person name="Brown C.T."/>
            <person name="Hug L.A."/>
            <person name="Sharon I."/>
            <person name="Castelle C.J."/>
            <person name="Probst A.J."/>
            <person name="Thomas B.C."/>
            <person name="Singh A."/>
            <person name="Wilkins M.J."/>
            <person name="Karaoz U."/>
            <person name="Brodie E.L."/>
            <person name="Williams K.H."/>
            <person name="Hubbard S.S."/>
            <person name="Banfield J.F."/>
        </authorList>
    </citation>
    <scope>NUCLEOTIDE SEQUENCE [LARGE SCALE GENOMIC DNA]</scope>
</reference>
<name>A0A1F7WBG7_9BACT</name>
<organism evidence="1 2">
    <name type="scientific">Candidatus Uhrbacteria bacterium RIFOXYB2_FULL_57_15</name>
    <dbReference type="NCBI Taxonomy" id="1802422"/>
    <lineage>
        <taxon>Bacteria</taxon>
        <taxon>Candidatus Uhriibacteriota</taxon>
    </lineage>
</organism>
<dbReference type="AlphaFoldDB" id="A0A1F7WBG7"/>
<dbReference type="Proteomes" id="UP000176501">
    <property type="component" value="Unassembled WGS sequence"/>
</dbReference>
<dbReference type="EMBL" id="MGFE01000002">
    <property type="protein sequence ID" value="OGL99557.1"/>
    <property type="molecule type" value="Genomic_DNA"/>
</dbReference>
<evidence type="ECO:0000313" key="1">
    <source>
        <dbReference type="EMBL" id="OGL99557.1"/>
    </source>
</evidence>
<gene>
    <name evidence="1" type="ORF">A2304_05490</name>
</gene>
<comment type="caution">
    <text evidence="1">The sequence shown here is derived from an EMBL/GenBank/DDBJ whole genome shotgun (WGS) entry which is preliminary data.</text>
</comment>
<accession>A0A1F7WBG7</accession>
<proteinExistence type="predicted"/>